<reference evidence="3 4" key="1">
    <citation type="submission" date="2020-02" db="EMBL/GenBank/DDBJ databases">
        <title>Aliifodinibius halophilus 2W32, complete genome.</title>
        <authorList>
            <person name="Li Y."/>
            <person name="Wu S."/>
        </authorList>
    </citation>
    <scope>NUCLEOTIDE SEQUENCE [LARGE SCALE GENOMIC DNA]</scope>
    <source>
        <strain evidence="3 4">2W32</strain>
    </source>
</reference>
<dbReference type="RefSeq" id="WP_165271034.1">
    <property type="nucleotide sequence ID" value="NZ_JAALLS010000026.1"/>
</dbReference>
<organism evidence="3 4">
    <name type="scientific">Fodinibius halophilus</name>
    <dbReference type="NCBI Taxonomy" id="1736908"/>
    <lineage>
        <taxon>Bacteria</taxon>
        <taxon>Pseudomonadati</taxon>
        <taxon>Balneolota</taxon>
        <taxon>Balneolia</taxon>
        <taxon>Balneolales</taxon>
        <taxon>Balneolaceae</taxon>
        <taxon>Fodinibius</taxon>
    </lineage>
</organism>
<proteinExistence type="predicted"/>
<protein>
    <recommendedName>
        <fullName evidence="2">Magnetosome protein MamS/MamX domain-containing protein</fullName>
    </recommendedName>
</protein>
<feature type="transmembrane region" description="Helical" evidence="1">
    <location>
        <begin position="12"/>
        <end position="30"/>
    </location>
</feature>
<feature type="domain" description="Magnetosome protein MamS/MamX" evidence="2">
    <location>
        <begin position="48"/>
        <end position="132"/>
    </location>
</feature>
<accession>A0A6M1T1A2</accession>
<keyword evidence="1" id="KW-0812">Transmembrane</keyword>
<comment type="caution">
    <text evidence="3">The sequence shown here is derived from an EMBL/GenBank/DDBJ whole genome shotgun (WGS) entry which is preliminary data.</text>
</comment>
<evidence type="ECO:0000313" key="4">
    <source>
        <dbReference type="Proteomes" id="UP000479132"/>
    </source>
</evidence>
<dbReference type="Pfam" id="PF26390">
    <property type="entry name" value="MamS_MamX"/>
    <property type="match status" value="1"/>
</dbReference>
<gene>
    <name evidence="3" type="ORF">G3569_15980</name>
</gene>
<dbReference type="InterPro" id="IPR058837">
    <property type="entry name" value="MamS_MamX_dom"/>
</dbReference>
<keyword evidence="4" id="KW-1185">Reference proteome</keyword>
<sequence length="150" mass="16962">MNTREIVRNLQLLGGSIALFTIAGTGYIMGRALRHHKTNNANSDDSSTEKWTGTIQNVECLKEKEELTQTVAIKLKTKGEEILVFLGPAWYINHQKKQLNKGDKITVLGTAIEVEGDSLIIATRVIHNNTRLMLRDEQGMPYWDNWRQVG</sequence>
<evidence type="ECO:0000259" key="2">
    <source>
        <dbReference type="Pfam" id="PF26390"/>
    </source>
</evidence>
<dbReference type="Proteomes" id="UP000479132">
    <property type="component" value="Unassembled WGS sequence"/>
</dbReference>
<dbReference type="EMBL" id="JAALLS010000026">
    <property type="protein sequence ID" value="NGP89858.1"/>
    <property type="molecule type" value="Genomic_DNA"/>
</dbReference>
<keyword evidence="1" id="KW-1133">Transmembrane helix</keyword>
<keyword evidence="1" id="KW-0472">Membrane</keyword>
<dbReference type="AlphaFoldDB" id="A0A6M1T1A2"/>
<name>A0A6M1T1A2_9BACT</name>
<evidence type="ECO:0000256" key="1">
    <source>
        <dbReference type="SAM" id="Phobius"/>
    </source>
</evidence>
<evidence type="ECO:0000313" key="3">
    <source>
        <dbReference type="EMBL" id="NGP89858.1"/>
    </source>
</evidence>